<gene>
    <name evidence="2" type="ORF">KZH69_05125</name>
</gene>
<feature type="transmembrane region" description="Helical" evidence="1">
    <location>
        <begin position="95"/>
        <end position="113"/>
    </location>
</feature>
<evidence type="ECO:0000256" key="1">
    <source>
        <dbReference type="SAM" id="Phobius"/>
    </source>
</evidence>
<organism evidence="2 3">
    <name type="scientific">Flavobacterium taihuense</name>
    <dbReference type="NCBI Taxonomy" id="2857508"/>
    <lineage>
        <taxon>Bacteria</taxon>
        <taxon>Pseudomonadati</taxon>
        <taxon>Bacteroidota</taxon>
        <taxon>Flavobacteriia</taxon>
        <taxon>Flavobacteriales</taxon>
        <taxon>Flavobacteriaceae</taxon>
        <taxon>Flavobacterium</taxon>
    </lineage>
</organism>
<feature type="transmembrane region" description="Helical" evidence="1">
    <location>
        <begin position="67"/>
        <end position="88"/>
    </location>
</feature>
<dbReference type="RefSeq" id="WP_219316377.1">
    <property type="nucleotide sequence ID" value="NZ_JAHWYN010000003.1"/>
</dbReference>
<evidence type="ECO:0008006" key="4">
    <source>
        <dbReference type="Google" id="ProtNLM"/>
    </source>
</evidence>
<keyword evidence="1" id="KW-0812">Transmembrane</keyword>
<keyword evidence="1" id="KW-1133">Transmembrane helix</keyword>
<proteinExistence type="predicted"/>
<protein>
    <recommendedName>
        <fullName evidence="4">DUF998 domain-containing protein</fullName>
    </recommendedName>
</protein>
<name>A0ABS6XT67_9FLAO</name>
<feature type="transmembrane region" description="Helical" evidence="1">
    <location>
        <begin position="145"/>
        <end position="166"/>
    </location>
</feature>
<dbReference type="Proteomes" id="UP000812031">
    <property type="component" value="Unassembled WGS sequence"/>
</dbReference>
<keyword evidence="1" id="KW-0472">Membrane</keyword>
<feature type="transmembrane region" description="Helical" evidence="1">
    <location>
        <begin position="34"/>
        <end position="52"/>
    </location>
</feature>
<feature type="transmembrane region" description="Helical" evidence="1">
    <location>
        <begin position="186"/>
        <end position="204"/>
    </location>
</feature>
<sequence>MTKSKQSSLNTFLKVDYKEDNSIWLTNSLTLRKIIGVLGMVMPLLLFVFLYLENGLQHPLESISHYYYTRVSGIFVIILSLLAFFLIVYKGKEPIDFYISFFAGVFALLVVLFPTNNITETCCDSTKKYAVTFLPVTDLSTFRMYFHYTVAGLFFLCLSYMSFFLFTKSNKTPNERSIQKTIRNRIYRTCAVLMLLAILVLFAGSLKLIPLAYFKIFPLTFWMETLAIESFGLSWLVKGETLFKD</sequence>
<accession>A0ABS6XT67</accession>
<evidence type="ECO:0000313" key="2">
    <source>
        <dbReference type="EMBL" id="MBW4359862.1"/>
    </source>
</evidence>
<keyword evidence="3" id="KW-1185">Reference proteome</keyword>
<reference evidence="2 3" key="1">
    <citation type="submission" date="2021-07" db="EMBL/GenBank/DDBJ databases">
        <title>Flavobacterium sp. nov. isolated from sediment on the Taihu Lake.</title>
        <authorList>
            <person name="Qu J.-H."/>
        </authorList>
    </citation>
    <scope>NUCLEOTIDE SEQUENCE [LARGE SCALE GENOMIC DNA]</scope>
    <source>
        <strain evidence="2 3">NAS39</strain>
    </source>
</reference>
<dbReference type="EMBL" id="JAHWYN010000003">
    <property type="protein sequence ID" value="MBW4359862.1"/>
    <property type="molecule type" value="Genomic_DNA"/>
</dbReference>
<comment type="caution">
    <text evidence="2">The sequence shown here is derived from an EMBL/GenBank/DDBJ whole genome shotgun (WGS) entry which is preliminary data.</text>
</comment>
<evidence type="ECO:0000313" key="3">
    <source>
        <dbReference type="Proteomes" id="UP000812031"/>
    </source>
</evidence>